<evidence type="ECO:0000313" key="9">
    <source>
        <dbReference type="Proteomes" id="UP000830542"/>
    </source>
</evidence>
<evidence type="ECO:0000256" key="3">
    <source>
        <dbReference type="ARBA" id="ARBA00022692"/>
    </source>
</evidence>
<feature type="transmembrane region" description="Helical" evidence="6">
    <location>
        <begin position="284"/>
        <end position="309"/>
    </location>
</feature>
<dbReference type="GeneID" id="71762187"/>
<feature type="transmembrane region" description="Helical" evidence="6">
    <location>
        <begin position="20"/>
        <end position="40"/>
    </location>
</feature>
<reference evidence="7" key="1">
    <citation type="journal article" date="2014" name="Int. J. Syst. Evol. Microbiol.">
        <title>Complete genome sequence of Corynebacterium casei LMG S-19264T (=DSM 44701T), isolated from a smear-ripened cheese.</title>
        <authorList>
            <consortium name="US DOE Joint Genome Institute (JGI-PGF)"/>
            <person name="Walter F."/>
            <person name="Albersmeier A."/>
            <person name="Kalinowski J."/>
            <person name="Ruckert C."/>
        </authorList>
    </citation>
    <scope>NUCLEOTIDE SEQUENCE</scope>
    <source>
        <strain evidence="7">JCM 12289</strain>
    </source>
</reference>
<dbReference type="Pfam" id="PF13520">
    <property type="entry name" value="AA_permease_2"/>
    <property type="match status" value="1"/>
</dbReference>
<feature type="transmembrane region" description="Helical" evidence="6">
    <location>
        <begin position="142"/>
        <end position="160"/>
    </location>
</feature>
<proteinExistence type="predicted"/>
<evidence type="ECO:0000313" key="10">
    <source>
        <dbReference type="Proteomes" id="UP001500962"/>
    </source>
</evidence>
<feature type="transmembrane region" description="Helical" evidence="6">
    <location>
        <begin position="201"/>
        <end position="219"/>
    </location>
</feature>
<protein>
    <submittedName>
        <fullName evidence="8">APC family permease</fullName>
    </submittedName>
</protein>
<dbReference type="PANTHER" id="PTHR42770">
    <property type="entry name" value="AMINO ACID TRANSPORTER-RELATED"/>
    <property type="match status" value="1"/>
</dbReference>
<keyword evidence="3 6" id="KW-0812">Transmembrane</keyword>
<reference evidence="7" key="3">
    <citation type="submission" date="2023-12" db="EMBL/GenBank/DDBJ databases">
        <authorList>
            <person name="Sun Q."/>
            <person name="Inoue M."/>
        </authorList>
    </citation>
    <scope>NUCLEOTIDE SEQUENCE</scope>
    <source>
        <strain evidence="7">JCM 12289</strain>
    </source>
</reference>
<feature type="transmembrane region" description="Helical" evidence="6">
    <location>
        <begin position="47"/>
        <end position="69"/>
    </location>
</feature>
<dbReference type="Gene3D" id="1.20.1740.10">
    <property type="entry name" value="Amino acid/polyamine transporter I"/>
    <property type="match status" value="1"/>
</dbReference>
<sequence>MPEASFEIPDQKIGLTGATALAIGNAIAATTFIVPAELLATGVGPSMALAALLVVIPTVVLFVFMLQLGGAMPTSGGGYVYNSVLLSPFWGFARPWVSLPAIWFGLPFTAQAFAQYLRFYLPLDVTLGSTIAFTIPTVSTELLVGGLIFAFMIINILGIRATALIQYGLVTIIIVASALFVGVGLFHISPGNFTPVFPGEAVDPFVAAVITLFLGMTGFSLPLQLGEEIENPIRNIPRSIALSTIIGMTLLTGLIVVAIGVVHWTEWAGAEAGIAVVAREFLPWWGVFLIVAAAIVGGLTTVNAVFVNVSRIVMRAARDGVIPNQLAHINERWGSPDAAILAMGIPALVIVPFAPGLLELAFVLSLSFLMDMVFLALGALQLTRRFPERYEKSTYRVPKALLYPLVAIGVVIPVGLWILLGLGEGSGLIIATAVPVWLGIGYAVYRYRVWRYAQRGIDLPERMRHLHEHEAEMASDFDGVATADDD</sequence>
<feature type="transmembrane region" description="Helical" evidence="6">
    <location>
        <begin position="338"/>
        <end position="354"/>
    </location>
</feature>
<feature type="transmembrane region" description="Helical" evidence="6">
    <location>
        <begin position="401"/>
        <end position="420"/>
    </location>
</feature>
<name>A0AAV3SB73_HALDO</name>
<dbReference type="KEGG" id="hdo:MUK72_10025"/>
<feature type="transmembrane region" description="Helical" evidence="6">
    <location>
        <begin position="360"/>
        <end position="380"/>
    </location>
</feature>
<comment type="subcellular location">
    <subcellularLocation>
        <location evidence="1">Cell membrane</location>
        <topology evidence="1">Multi-pass membrane protein</topology>
    </subcellularLocation>
</comment>
<evidence type="ECO:0000256" key="6">
    <source>
        <dbReference type="SAM" id="Phobius"/>
    </source>
</evidence>
<keyword evidence="2" id="KW-1003">Cell membrane</keyword>
<organism evidence="7 10">
    <name type="scientific">Halococcus dombrowskii</name>
    <dbReference type="NCBI Taxonomy" id="179637"/>
    <lineage>
        <taxon>Archaea</taxon>
        <taxon>Methanobacteriati</taxon>
        <taxon>Methanobacteriota</taxon>
        <taxon>Stenosarchaea group</taxon>
        <taxon>Halobacteria</taxon>
        <taxon>Halobacteriales</taxon>
        <taxon>Halococcaceae</taxon>
        <taxon>Halococcus</taxon>
    </lineage>
</organism>
<dbReference type="EMBL" id="BAAADN010000002">
    <property type="protein sequence ID" value="GAA0449546.1"/>
    <property type="molecule type" value="Genomic_DNA"/>
</dbReference>
<gene>
    <name evidence="7" type="ORF">GCM10008985_01190</name>
    <name evidence="8" type="ORF">MUK72_10025</name>
</gene>
<dbReference type="Proteomes" id="UP000830542">
    <property type="component" value="Chromosome"/>
</dbReference>
<dbReference type="AlphaFoldDB" id="A0AAV3SB73"/>
<feature type="transmembrane region" description="Helical" evidence="6">
    <location>
        <begin position="426"/>
        <end position="445"/>
    </location>
</feature>
<dbReference type="GO" id="GO:0022857">
    <property type="term" value="F:transmembrane transporter activity"/>
    <property type="evidence" value="ECO:0007669"/>
    <property type="project" value="InterPro"/>
</dbReference>
<dbReference type="InterPro" id="IPR050367">
    <property type="entry name" value="APC_superfamily"/>
</dbReference>
<reference evidence="8" key="2">
    <citation type="submission" date="2022-04" db="EMBL/GenBank/DDBJ databases">
        <title>Sequencing and genomic assembly of Halococcus dombrowskii.</title>
        <authorList>
            <person name="Lim S.W."/>
            <person name="MacLea K.S."/>
        </authorList>
    </citation>
    <scope>NUCLEOTIDE SEQUENCE</scope>
    <source>
        <strain evidence="8">H4</strain>
    </source>
</reference>
<feature type="transmembrane region" description="Helical" evidence="6">
    <location>
        <begin position="167"/>
        <end position="189"/>
    </location>
</feature>
<dbReference type="InterPro" id="IPR002293">
    <property type="entry name" value="AA/rel_permease1"/>
</dbReference>
<feature type="transmembrane region" description="Helical" evidence="6">
    <location>
        <begin position="89"/>
        <end position="110"/>
    </location>
</feature>
<evidence type="ECO:0000256" key="4">
    <source>
        <dbReference type="ARBA" id="ARBA00022989"/>
    </source>
</evidence>
<evidence type="ECO:0000256" key="2">
    <source>
        <dbReference type="ARBA" id="ARBA00022475"/>
    </source>
</evidence>
<dbReference type="Proteomes" id="UP001500962">
    <property type="component" value="Unassembled WGS sequence"/>
</dbReference>
<dbReference type="RefSeq" id="WP_244699699.1">
    <property type="nucleotide sequence ID" value="NZ_BAAADN010000002.1"/>
</dbReference>
<dbReference type="GO" id="GO:0005886">
    <property type="term" value="C:plasma membrane"/>
    <property type="evidence" value="ECO:0007669"/>
    <property type="project" value="UniProtKB-SubCell"/>
</dbReference>
<accession>A0AAV3SB73</accession>
<feature type="transmembrane region" description="Helical" evidence="6">
    <location>
        <begin position="240"/>
        <end position="264"/>
    </location>
</feature>
<evidence type="ECO:0000313" key="7">
    <source>
        <dbReference type="EMBL" id="GAA0449546.1"/>
    </source>
</evidence>
<keyword evidence="9" id="KW-1185">Reference proteome</keyword>
<keyword evidence="4 6" id="KW-1133">Transmembrane helix</keyword>
<evidence type="ECO:0000313" key="8">
    <source>
        <dbReference type="EMBL" id="UOO94307.1"/>
    </source>
</evidence>
<dbReference type="PIRSF" id="PIRSF006060">
    <property type="entry name" value="AA_transporter"/>
    <property type="match status" value="1"/>
</dbReference>
<evidence type="ECO:0000256" key="1">
    <source>
        <dbReference type="ARBA" id="ARBA00004651"/>
    </source>
</evidence>
<evidence type="ECO:0000256" key="5">
    <source>
        <dbReference type="ARBA" id="ARBA00023136"/>
    </source>
</evidence>
<dbReference type="PANTHER" id="PTHR42770:SF7">
    <property type="entry name" value="MEMBRANE PROTEIN"/>
    <property type="match status" value="1"/>
</dbReference>
<dbReference type="EMBL" id="CP095005">
    <property type="protein sequence ID" value="UOO94307.1"/>
    <property type="molecule type" value="Genomic_DNA"/>
</dbReference>
<keyword evidence="5 6" id="KW-0472">Membrane</keyword>